<evidence type="ECO:0000313" key="2">
    <source>
        <dbReference type="EMBL" id="KAF4977899.1"/>
    </source>
</evidence>
<sequence length="264" mass="28602">MAFYFQPPIFNGYLVPPQTLFVPMTYTTSPFNWQLVPAAVPVPRTVVLPSIRLKIVFHRAGNFLGASDVVFHYPPAREILLGNIAYWSRESGLGDRVYAGQVTLVLTSSFLSPLILLPGTGPLRPAHAVRIMSLAQQCSVWEFEAVLAEIATRDLGAFLVVDVDAFAQIHQLTTDNGPPVQQQIPLIPRAADIQPHTPVTDPSNSPPALSDDQQQRQPADPNTNDQSGETTPGSNTQTPPDPNQDPPIQGDQDPNPDGEGSTNG</sequence>
<dbReference type="EMBL" id="JABEYC010000412">
    <property type="protein sequence ID" value="KAF4977899.1"/>
    <property type="molecule type" value="Genomic_DNA"/>
</dbReference>
<evidence type="ECO:0000256" key="1">
    <source>
        <dbReference type="SAM" id="MobiDB-lite"/>
    </source>
</evidence>
<name>A0A8H4UK86_9HYPO</name>
<feature type="compositionally biased region" description="Low complexity" evidence="1">
    <location>
        <begin position="246"/>
        <end position="258"/>
    </location>
</feature>
<evidence type="ECO:0000313" key="3">
    <source>
        <dbReference type="Proteomes" id="UP000635477"/>
    </source>
</evidence>
<dbReference type="OrthoDB" id="5093409at2759"/>
<organism evidence="2 3">
    <name type="scientific">Fusarium zealandicum</name>
    <dbReference type="NCBI Taxonomy" id="1053134"/>
    <lineage>
        <taxon>Eukaryota</taxon>
        <taxon>Fungi</taxon>
        <taxon>Dikarya</taxon>
        <taxon>Ascomycota</taxon>
        <taxon>Pezizomycotina</taxon>
        <taxon>Sordariomycetes</taxon>
        <taxon>Hypocreomycetidae</taxon>
        <taxon>Hypocreales</taxon>
        <taxon>Nectriaceae</taxon>
        <taxon>Fusarium</taxon>
        <taxon>Fusarium staphyleae species complex</taxon>
    </lineage>
</organism>
<comment type="caution">
    <text evidence="2">The sequence shown here is derived from an EMBL/GenBank/DDBJ whole genome shotgun (WGS) entry which is preliminary data.</text>
</comment>
<keyword evidence="3" id="KW-1185">Reference proteome</keyword>
<protein>
    <submittedName>
        <fullName evidence="2">Uncharacterized protein</fullName>
    </submittedName>
</protein>
<accession>A0A8H4UK86</accession>
<proteinExistence type="predicted"/>
<reference evidence="2" key="2">
    <citation type="submission" date="2020-05" db="EMBL/GenBank/DDBJ databases">
        <authorList>
            <person name="Kim H.-S."/>
            <person name="Proctor R.H."/>
            <person name="Brown D.W."/>
        </authorList>
    </citation>
    <scope>NUCLEOTIDE SEQUENCE</scope>
    <source>
        <strain evidence="2">NRRL 22465</strain>
    </source>
</reference>
<feature type="region of interest" description="Disordered" evidence="1">
    <location>
        <begin position="193"/>
        <end position="264"/>
    </location>
</feature>
<reference evidence="2" key="1">
    <citation type="journal article" date="2020" name="BMC Genomics">
        <title>Correction to: Identification and distribution of gene clusters required for synthesis of sphingolipid metabolism inhibitors in diverse species of the filamentous fungus Fusarium.</title>
        <authorList>
            <person name="Kim H.S."/>
            <person name="Lohmar J.M."/>
            <person name="Busman M."/>
            <person name="Brown D.W."/>
            <person name="Naumann T.A."/>
            <person name="Divon H.H."/>
            <person name="Lysoe E."/>
            <person name="Uhlig S."/>
            <person name="Proctor R.H."/>
        </authorList>
    </citation>
    <scope>NUCLEOTIDE SEQUENCE</scope>
    <source>
        <strain evidence="2">NRRL 22465</strain>
    </source>
</reference>
<dbReference type="Proteomes" id="UP000635477">
    <property type="component" value="Unassembled WGS sequence"/>
</dbReference>
<feature type="compositionally biased region" description="Polar residues" evidence="1">
    <location>
        <begin position="200"/>
        <end position="235"/>
    </location>
</feature>
<gene>
    <name evidence="2" type="ORF">FZEAL_5647</name>
</gene>
<dbReference type="AlphaFoldDB" id="A0A8H4UK86"/>